<proteinExistence type="predicted"/>
<evidence type="ECO:0000256" key="1">
    <source>
        <dbReference type="SAM" id="MobiDB-lite"/>
    </source>
</evidence>
<dbReference type="EMBL" id="CAJVPP010002043">
    <property type="protein sequence ID" value="CAG8584717.1"/>
    <property type="molecule type" value="Genomic_DNA"/>
</dbReference>
<comment type="caution">
    <text evidence="2">The sequence shown here is derived from an EMBL/GenBank/DDBJ whole genome shotgun (WGS) entry which is preliminary data.</text>
</comment>
<feature type="compositionally biased region" description="Polar residues" evidence="1">
    <location>
        <begin position="18"/>
        <end position="33"/>
    </location>
</feature>
<feature type="region of interest" description="Disordered" evidence="1">
    <location>
        <begin position="1"/>
        <end position="48"/>
    </location>
</feature>
<accession>A0A9N9C0U9</accession>
<dbReference type="Proteomes" id="UP000789375">
    <property type="component" value="Unassembled WGS sequence"/>
</dbReference>
<reference evidence="2" key="1">
    <citation type="submission" date="2021-06" db="EMBL/GenBank/DDBJ databases">
        <authorList>
            <person name="Kallberg Y."/>
            <person name="Tangrot J."/>
            <person name="Rosling A."/>
        </authorList>
    </citation>
    <scope>NUCLEOTIDE SEQUENCE</scope>
    <source>
        <strain evidence="2">87-6 pot B 2015</strain>
    </source>
</reference>
<gene>
    <name evidence="2" type="ORF">FMOSSE_LOCUS8130</name>
</gene>
<dbReference type="AlphaFoldDB" id="A0A9N9C0U9"/>
<protein>
    <submittedName>
        <fullName evidence="2">1011_t:CDS:1</fullName>
    </submittedName>
</protein>
<organism evidence="2 3">
    <name type="scientific">Funneliformis mosseae</name>
    <name type="common">Endomycorrhizal fungus</name>
    <name type="synonym">Glomus mosseae</name>
    <dbReference type="NCBI Taxonomy" id="27381"/>
    <lineage>
        <taxon>Eukaryota</taxon>
        <taxon>Fungi</taxon>
        <taxon>Fungi incertae sedis</taxon>
        <taxon>Mucoromycota</taxon>
        <taxon>Glomeromycotina</taxon>
        <taxon>Glomeromycetes</taxon>
        <taxon>Glomerales</taxon>
        <taxon>Glomeraceae</taxon>
        <taxon>Funneliformis</taxon>
    </lineage>
</organism>
<evidence type="ECO:0000313" key="3">
    <source>
        <dbReference type="Proteomes" id="UP000789375"/>
    </source>
</evidence>
<keyword evidence="3" id="KW-1185">Reference proteome</keyword>
<feature type="compositionally biased region" description="Basic and acidic residues" evidence="1">
    <location>
        <begin position="1"/>
        <end position="10"/>
    </location>
</feature>
<sequence length="48" mass="5480">MAKNEAEFAFKKTAPVGNPSQHKQQLDQTSSSRIRLRNDDTCCTIRQE</sequence>
<name>A0A9N9C0U9_FUNMO</name>
<evidence type="ECO:0000313" key="2">
    <source>
        <dbReference type="EMBL" id="CAG8584717.1"/>
    </source>
</evidence>